<keyword evidence="5" id="KW-1185">Reference proteome</keyword>
<sequence>MTNNILIDITKIHGISSEKVQDLTEEQDVSTLDGAKAVGTSNYTVKAKSSIEIYRIDTPIIPETRRSLEIFNDGRANEITATFYWSHSFTSKWFPEGSLTVKRGDSGILKAPGNSFYYSKYIIENKTDVTANFTARLV</sequence>
<dbReference type="Pfam" id="PF21510">
    <property type="entry name" value="PirA-like"/>
    <property type="match status" value="1"/>
</dbReference>
<dbReference type="InterPro" id="IPR048982">
    <property type="entry name" value="PirA-like"/>
</dbReference>
<name>A0A855MBY3_9GAMM</name>
<reference evidence="1 5" key="3">
    <citation type="submission" date="2024-03" db="EMBL/GenBank/DDBJ databases">
        <title>Analysis of soft rot Pectobacteriaceae population diversity in US potato growing regions between 2016 and 2022.</title>
        <authorList>
            <person name="Ma X."/>
            <person name="Zhang X."/>
            <person name="Stodghill P."/>
            <person name="Rioux R."/>
            <person name="Babler B."/>
            <person name="Shrestha S."/>
            <person name="Babler B."/>
            <person name="Rivedal H."/>
            <person name="Frost K."/>
            <person name="Hao J."/>
            <person name="Secor G."/>
            <person name="Swingle B."/>
        </authorList>
    </citation>
    <scope>NUCLEOTIDE SEQUENCE [LARGE SCALE GENOMIC DNA]</scope>
    <source>
        <strain evidence="1 5">UMSS2</strain>
    </source>
</reference>
<dbReference type="Proteomes" id="UP001313132">
    <property type="component" value="Unassembled WGS sequence"/>
</dbReference>
<dbReference type="AlphaFoldDB" id="A0A855MBY3"/>
<organism evidence="2">
    <name type="scientific">Pectobacterium versatile</name>
    <dbReference type="NCBI Taxonomy" id="2488639"/>
    <lineage>
        <taxon>Bacteria</taxon>
        <taxon>Pseudomonadati</taxon>
        <taxon>Pseudomonadota</taxon>
        <taxon>Gammaproteobacteria</taxon>
        <taxon>Enterobacterales</taxon>
        <taxon>Pectobacteriaceae</taxon>
        <taxon>Pectobacterium</taxon>
    </lineage>
</organism>
<evidence type="ECO:0000313" key="3">
    <source>
        <dbReference type="EMBL" id="QPK16564.1"/>
    </source>
</evidence>
<dbReference type="RefSeq" id="WP_103942702.1">
    <property type="nucleotide sequence ID" value="NZ_CP065030.1"/>
</dbReference>
<evidence type="ECO:0000313" key="1">
    <source>
        <dbReference type="EMBL" id="MEI7103077.1"/>
    </source>
</evidence>
<gene>
    <name evidence="3" type="ORF">F131LOC_004070</name>
    <name evidence="2" type="ORF">F131LOC_03842</name>
    <name evidence="1" type="ORF">WCT63_11535</name>
</gene>
<reference evidence="3 4" key="2">
    <citation type="submission" date="2020-11" db="EMBL/GenBank/DDBJ databases">
        <title>Complete genome sequence of Pectobacterium versatile F131.</title>
        <authorList>
            <person name="Shirshikov F.V."/>
            <person name="Miroshnikov K."/>
            <person name="Toshakov S.V."/>
            <person name="Kabanova A.P."/>
            <person name="Barannik A.P."/>
            <person name="Shneider M."/>
            <person name="Ignatov A.N."/>
            <person name="Miroshnikov K.A."/>
            <person name="Mikhailova Y.V."/>
            <person name="Shelenkov A."/>
            <person name="Yanushevich Y.G."/>
            <person name="Evseev P.V."/>
        </authorList>
    </citation>
    <scope>NUCLEOTIDE SEQUENCE [LARGE SCALE GENOMIC DNA]</scope>
    <source>
        <strain evidence="3 4">F131</strain>
    </source>
</reference>
<dbReference type="EMBL" id="CP065030">
    <property type="protein sequence ID" value="QPK16564.1"/>
    <property type="molecule type" value="Genomic_DNA"/>
</dbReference>
<protein>
    <submittedName>
        <fullName evidence="2">Uncharacterized protein</fullName>
    </submittedName>
</protein>
<dbReference type="Proteomes" id="UP000237284">
    <property type="component" value="Chromosome"/>
</dbReference>
<evidence type="ECO:0000313" key="5">
    <source>
        <dbReference type="Proteomes" id="UP001313132"/>
    </source>
</evidence>
<accession>A0A855MBY3</accession>
<reference evidence="2" key="1">
    <citation type="submission" date="2017-12" db="EMBL/GenBank/DDBJ databases">
        <title>First report on the novel genomospecies/subspecies of Pectobacterium carotovorum in Russia.</title>
        <authorList>
            <person name="Shirshikov F.V."/>
            <person name="Miroshnikov K."/>
            <person name="Toshakov S.V."/>
            <person name="Kabanova A.P."/>
            <person name="Barannik A.P."/>
            <person name="Shneider M."/>
            <person name="Ignatov A.N."/>
            <person name="Miroshnikov K.A."/>
        </authorList>
    </citation>
    <scope>NUCLEOTIDE SEQUENCE [LARGE SCALE GENOMIC DNA]</scope>
    <source>
        <strain evidence="2">F131</strain>
    </source>
</reference>
<evidence type="ECO:0000313" key="4">
    <source>
        <dbReference type="Proteomes" id="UP000237284"/>
    </source>
</evidence>
<dbReference type="EMBL" id="PDVW01000033">
    <property type="protein sequence ID" value="POY48407.1"/>
    <property type="molecule type" value="Genomic_DNA"/>
</dbReference>
<dbReference type="EMBL" id="JBBBON010000009">
    <property type="protein sequence ID" value="MEI7103077.1"/>
    <property type="molecule type" value="Genomic_DNA"/>
</dbReference>
<proteinExistence type="predicted"/>
<evidence type="ECO:0000313" key="2">
    <source>
        <dbReference type="EMBL" id="POY48407.1"/>
    </source>
</evidence>